<evidence type="ECO:0000256" key="8">
    <source>
        <dbReference type="SAM" id="MobiDB-lite"/>
    </source>
</evidence>
<keyword evidence="10" id="KW-1185">Reference proteome</keyword>
<reference evidence="9 10" key="1">
    <citation type="journal article" date="2020" name="Elife">
        <title>Loss of centromere function drives karyotype evolution in closely related Malassezia species.</title>
        <authorList>
            <person name="Sankaranarayanan S.R."/>
            <person name="Ianiri G."/>
            <person name="Coelho M.A."/>
            <person name="Reza M.H."/>
            <person name="Thimmappa B.C."/>
            <person name="Ganguly P."/>
            <person name="Vadnala R.N."/>
            <person name="Sun S."/>
            <person name="Siddharthan R."/>
            <person name="Tellgren-Roth C."/>
            <person name="Dawson T.L."/>
            <person name="Heitman J."/>
            <person name="Sanyal K."/>
        </authorList>
    </citation>
    <scope>NUCLEOTIDE SEQUENCE [LARGE SCALE GENOMIC DNA]</scope>
    <source>
        <strain evidence="9">CBS14141</strain>
    </source>
</reference>
<evidence type="ECO:0000256" key="1">
    <source>
        <dbReference type="ARBA" id="ARBA00004477"/>
    </source>
</evidence>
<keyword evidence="6 7" id="KW-0472">Membrane</keyword>
<keyword evidence="5 7" id="KW-1133">Transmembrane helix</keyword>
<keyword evidence="3 7" id="KW-0812">Transmembrane</keyword>
<evidence type="ECO:0000256" key="6">
    <source>
        <dbReference type="ARBA" id="ARBA00023136"/>
    </source>
</evidence>
<gene>
    <name evidence="9" type="ORF">GLX27_002358</name>
</gene>
<name>A0ABY8EQ51_MALFU</name>
<keyword evidence="4 7" id="KW-0256">Endoplasmic reticulum</keyword>
<evidence type="ECO:0000256" key="3">
    <source>
        <dbReference type="ARBA" id="ARBA00022692"/>
    </source>
</evidence>
<evidence type="ECO:0000256" key="4">
    <source>
        <dbReference type="ARBA" id="ARBA00022824"/>
    </source>
</evidence>
<comment type="similarity">
    <text evidence="2 7">Belongs to the derlin family.</text>
</comment>
<comment type="function">
    <text evidence="7">May be involved in the degradation of misfolded endoplasmic reticulum (ER) luminal proteins.</text>
</comment>
<dbReference type="Proteomes" id="UP000818624">
    <property type="component" value="Chromosome 2"/>
</dbReference>
<evidence type="ECO:0000256" key="5">
    <source>
        <dbReference type="ARBA" id="ARBA00022989"/>
    </source>
</evidence>
<dbReference type="InterPro" id="IPR007599">
    <property type="entry name" value="DER1"/>
</dbReference>
<dbReference type="Pfam" id="PF04511">
    <property type="entry name" value="DER1"/>
    <property type="match status" value="1"/>
</dbReference>
<organism evidence="9 10">
    <name type="scientific">Malassezia furfur</name>
    <name type="common">Pityriasis versicolor infection agent</name>
    <name type="synonym">Pityrosporum furfur</name>
    <dbReference type="NCBI Taxonomy" id="55194"/>
    <lineage>
        <taxon>Eukaryota</taxon>
        <taxon>Fungi</taxon>
        <taxon>Dikarya</taxon>
        <taxon>Basidiomycota</taxon>
        <taxon>Ustilaginomycotina</taxon>
        <taxon>Malasseziomycetes</taxon>
        <taxon>Malasseziales</taxon>
        <taxon>Malasseziaceae</taxon>
        <taxon>Malassezia</taxon>
    </lineage>
</organism>
<feature type="region of interest" description="Disordered" evidence="8">
    <location>
        <begin position="158"/>
        <end position="199"/>
    </location>
</feature>
<evidence type="ECO:0000313" key="10">
    <source>
        <dbReference type="Proteomes" id="UP000818624"/>
    </source>
</evidence>
<accession>A0ABY8EQ51</accession>
<evidence type="ECO:0000313" key="9">
    <source>
        <dbReference type="EMBL" id="WFD47701.1"/>
    </source>
</evidence>
<feature type="transmembrane region" description="Helical" evidence="7">
    <location>
        <begin position="51"/>
        <end position="78"/>
    </location>
</feature>
<dbReference type="PANTHER" id="PTHR11009">
    <property type="entry name" value="DER1-LIKE PROTEIN, DERLIN"/>
    <property type="match status" value="1"/>
</dbReference>
<proteinExistence type="inferred from homology"/>
<sequence length="199" mass="21930">MIVALNYPLRSLILFHALLNALTYVWSARIPEAQVSLMGAVTLPAKYLPYANLFIDLVVGGPALMLEAATGLASAFVWNYIRYARLRPGNSLGRRANLDAVLIKYIQPWLVTPPRVRRLLAGNTRMQSRSYGAAYTARAPQPGSSSWWPSSWWPLGTRGQTTGTAAGTARAKSSSVPDRDAIRAATEARMRSSRREEKL</sequence>
<comment type="subcellular location">
    <subcellularLocation>
        <location evidence="1 7">Endoplasmic reticulum membrane</location>
        <topology evidence="1 7">Multi-pass membrane protein</topology>
    </subcellularLocation>
</comment>
<feature type="compositionally biased region" description="Basic and acidic residues" evidence="8">
    <location>
        <begin position="177"/>
        <end position="199"/>
    </location>
</feature>
<comment type="caution">
    <text evidence="7">Lacks conserved residue(s) required for the propagation of feature annotation.</text>
</comment>
<dbReference type="EMBL" id="CP046235">
    <property type="protein sequence ID" value="WFD47701.1"/>
    <property type="molecule type" value="Genomic_DNA"/>
</dbReference>
<feature type="compositionally biased region" description="Low complexity" evidence="8">
    <location>
        <begin position="158"/>
        <end position="171"/>
    </location>
</feature>
<evidence type="ECO:0000256" key="7">
    <source>
        <dbReference type="RuleBase" id="RU363059"/>
    </source>
</evidence>
<protein>
    <recommendedName>
        <fullName evidence="7">Derlin</fullName>
    </recommendedName>
</protein>
<evidence type="ECO:0000256" key="2">
    <source>
        <dbReference type="ARBA" id="ARBA00008917"/>
    </source>
</evidence>